<dbReference type="PROSITE" id="PS51186">
    <property type="entry name" value="GNAT"/>
    <property type="match status" value="1"/>
</dbReference>
<reference evidence="2 3" key="1">
    <citation type="journal article" date="2017" name="BMC Genomics">
        <title>Comparative genomic and phylogenomic analyses of the Bifidobacteriaceae family.</title>
        <authorList>
            <person name="Lugli G.A."/>
            <person name="Milani C."/>
            <person name="Turroni F."/>
            <person name="Duranti S."/>
            <person name="Mancabelli L."/>
            <person name="Mangifesta M."/>
            <person name="Ferrario C."/>
            <person name="Modesto M."/>
            <person name="Mattarelli P."/>
            <person name="Jiri K."/>
            <person name="van Sinderen D."/>
            <person name="Ventura M."/>
        </authorList>
    </citation>
    <scope>NUCLEOTIDE SEQUENCE [LARGE SCALE GENOMIC DNA]</scope>
    <source>
        <strain evidence="2 3">LMG 21773</strain>
    </source>
</reference>
<evidence type="ECO:0000313" key="2">
    <source>
        <dbReference type="EMBL" id="OZG56766.1"/>
    </source>
</evidence>
<dbReference type="Pfam" id="PF13302">
    <property type="entry name" value="Acetyltransf_3"/>
    <property type="match status" value="2"/>
</dbReference>
<comment type="caution">
    <text evidence="2">The sequence shown here is derived from an EMBL/GenBank/DDBJ whole genome shotgun (WGS) entry which is preliminary data.</text>
</comment>
<dbReference type="PANTHER" id="PTHR43792">
    <property type="entry name" value="GNAT FAMILY, PUTATIVE (AFU_ORTHOLOGUE AFUA_3G00765)-RELATED-RELATED"/>
    <property type="match status" value="1"/>
</dbReference>
<dbReference type="AlphaFoldDB" id="A0A261FCZ6"/>
<dbReference type="Proteomes" id="UP000228976">
    <property type="component" value="Unassembled WGS sequence"/>
</dbReference>
<gene>
    <name evidence="2" type="ORF">AEAE_0075</name>
</gene>
<evidence type="ECO:0000259" key="1">
    <source>
        <dbReference type="PROSITE" id="PS51186"/>
    </source>
</evidence>
<protein>
    <submittedName>
        <fullName evidence="2">GNAT family acetyltransferase</fullName>
    </submittedName>
</protein>
<dbReference type="Gene3D" id="3.40.630.30">
    <property type="match status" value="1"/>
</dbReference>
<organism evidence="2 3">
    <name type="scientific">Aeriscardovia aeriphila</name>
    <dbReference type="NCBI Taxonomy" id="218139"/>
    <lineage>
        <taxon>Bacteria</taxon>
        <taxon>Bacillati</taxon>
        <taxon>Actinomycetota</taxon>
        <taxon>Actinomycetes</taxon>
        <taxon>Bifidobacteriales</taxon>
        <taxon>Bifidobacteriaceae</taxon>
        <taxon>Aeriscardovia</taxon>
    </lineage>
</organism>
<dbReference type="InterPro" id="IPR000182">
    <property type="entry name" value="GNAT_dom"/>
</dbReference>
<dbReference type="OrthoDB" id="4142102at2"/>
<dbReference type="RefSeq" id="WP_094689207.1">
    <property type="nucleotide sequence ID" value="NZ_JACBYZ010000001.1"/>
</dbReference>
<dbReference type="InterPro" id="IPR016181">
    <property type="entry name" value="Acyl_CoA_acyltransferase"/>
</dbReference>
<proteinExistence type="predicted"/>
<keyword evidence="3" id="KW-1185">Reference proteome</keyword>
<dbReference type="EMBL" id="MWWU01000001">
    <property type="protein sequence ID" value="OZG56766.1"/>
    <property type="molecule type" value="Genomic_DNA"/>
</dbReference>
<keyword evidence="2" id="KW-0808">Transferase</keyword>
<dbReference type="SUPFAM" id="SSF55729">
    <property type="entry name" value="Acyl-CoA N-acyltransferases (Nat)"/>
    <property type="match status" value="1"/>
</dbReference>
<dbReference type="GO" id="GO:0016747">
    <property type="term" value="F:acyltransferase activity, transferring groups other than amino-acyl groups"/>
    <property type="evidence" value="ECO:0007669"/>
    <property type="project" value="InterPro"/>
</dbReference>
<accession>A0A261FCZ6</accession>
<dbReference type="InterPro" id="IPR051531">
    <property type="entry name" value="N-acetyltransferase"/>
</dbReference>
<name>A0A261FCZ6_9BIFI</name>
<feature type="domain" description="N-acetyltransferase" evidence="1">
    <location>
        <begin position="81"/>
        <end position="238"/>
    </location>
</feature>
<sequence length="249" mass="27977">MSDGESISMPTMLTPDITTERLLLRPFRETDAPAEFRAAQDPRIGALCGWRPPESVEESLETIRTVFAQPWTWAITLRQAVKLPDSILADNPQFAQLRDVPRQRFSVFGEPVETVEPEGDGHTVIIPADEPIGAISLQSSIGLTDKDGKPLDLSTHDQALGYWVAAPLWGNGIATEAANALLKFAFTHTEIETVWGRFKFGNAGSQAVMRKIGMSEYGEDHHHWMPLIDEYWDEKIYSITREEWEAQEK</sequence>
<evidence type="ECO:0000313" key="3">
    <source>
        <dbReference type="Proteomes" id="UP000228976"/>
    </source>
</evidence>